<dbReference type="InterPro" id="IPR006626">
    <property type="entry name" value="PbH1"/>
</dbReference>
<dbReference type="Gene3D" id="2.160.20.10">
    <property type="entry name" value="Single-stranded right-handed beta-helix, Pectin lyase-like"/>
    <property type="match status" value="2"/>
</dbReference>
<evidence type="ECO:0000256" key="1">
    <source>
        <dbReference type="ARBA" id="ARBA00022729"/>
    </source>
</evidence>
<sequence length="1061" mass="110814">MKQLENLKRSLVFLLFILLITSPELAQGQEKSLIDSNLKTTSFEDENSDRKNALQYYKTFEIPDHDNFAPSNSVGYEIAYRTSQEYSSTFLEKGQVRDFNLENELVNRGAGDFIVNTTDDTVDANIADTACADSNGNCSLRAAIQNANKSSDKNTIYFDISGTAPFTIVIGTSELPTVIYPIVIDGRTQTEYLVSNSPVIEIDGSSLPINNSGLKIYGLANNSEIYGLSIGGFQMLDVSPFTGGFGIDVYTNNNIIQGNYIGLKPDGNTFNRNYWGIFFLNSSNNSVGGTGAYQGNVISSNLSGGITFQGLECTNNTVQGNLVGTDATGLLPRGNRFNLQLIDAPNNIIGGNTPAARNIFSAGENNQNAIVDGTGISMKGASAINNTITGNYFGTDITGNLAFPNVRAGILLVFGPNNNTIGGTGPGEGNVISGNNQGIYFQGSESGNPVSNNTILGNYIGTNAAGNMALPNTVGILMGTGENNLNTIGGPTSASRNIISGNTFDGISISNGEANTIKNNYMGLDALGTGLLGNGQAGIYINSANNVIDTNVLSGNSVSGIYLGSSSTTNQITANFIGTDSGGLFSIPNGKGIENRGANNTIGGTTALQRNIISGNAAYGINIFGDAATGNSVTGNYIGTDITGTLPIPNNIGLRILESSSNIVGGSLVSERNIISGNSSDGVLIASELSINNQVLGNYIGTDVTGTSSVSNFRGLRMTNTLQNTIGGPGLNDGNVISGNLSDGVLLLVATNNTLFGNKIGVQADGSSALGNGQTGVQILNGSSNNTFGGLNSGEGNIVAFNVNKGIGVFKVSLGGYPDIEPIGNIISGNSMFSNLSNVSPNGISSAGIDLNSDGISINDAGDADLGANNTQNYPVIGANSATVDEAVITLSYLIPSAAANSAYPIQVEFFIDDNNRQAKEFLFVDTYSEADYNLGINKTISKAVPSGSSFAADQKIVAIAIDANGNTSECSQSEIVIEESLSIDYQVLETVSIYPNPVSGILNIRTSQDIRSVALYDMLGKTIIQETNAKQLDLSNYQSGIYLLKIVTDKGEITKKIVIK</sequence>
<reference evidence="3 4" key="1">
    <citation type="submission" date="2019-08" db="EMBL/GenBank/DDBJ databases">
        <title>Genomes of Antarctic Bizionia species.</title>
        <authorList>
            <person name="Bowman J.P."/>
        </authorList>
    </citation>
    <scope>NUCLEOTIDE SEQUENCE [LARGE SCALE GENOMIC DNA]</scope>
    <source>
        <strain evidence="3 4">ADA-4</strain>
    </source>
</reference>
<feature type="domain" description="Secretion system C-terminal sorting" evidence="2">
    <location>
        <begin position="994"/>
        <end position="1060"/>
    </location>
</feature>
<proteinExistence type="predicted"/>
<accession>A0A5D0R6Z7</accession>
<dbReference type="EMBL" id="VSKK01000003">
    <property type="protein sequence ID" value="TYB76448.1"/>
    <property type="molecule type" value="Genomic_DNA"/>
</dbReference>
<comment type="caution">
    <text evidence="3">The sequence shown here is derived from an EMBL/GenBank/DDBJ whole genome shotgun (WGS) entry which is preliminary data.</text>
</comment>
<dbReference type="RefSeq" id="WP_148404563.1">
    <property type="nucleotide sequence ID" value="NZ_VSKK01000003.1"/>
</dbReference>
<dbReference type="InterPro" id="IPR022441">
    <property type="entry name" value="Para_beta_helix_rpt-2"/>
</dbReference>
<dbReference type="Pfam" id="PF18962">
    <property type="entry name" value="Por_Secre_tail"/>
    <property type="match status" value="1"/>
</dbReference>
<keyword evidence="4" id="KW-1185">Reference proteome</keyword>
<dbReference type="SMART" id="SM00710">
    <property type="entry name" value="PbH1"/>
    <property type="match status" value="11"/>
</dbReference>
<dbReference type="InterPro" id="IPR026444">
    <property type="entry name" value="Secre_tail"/>
</dbReference>
<evidence type="ECO:0000313" key="3">
    <source>
        <dbReference type="EMBL" id="TYB76448.1"/>
    </source>
</evidence>
<dbReference type="Proteomes" id="UP000323720">
    <property type="component" value="Unassembled WGS sequence"/>
</dbReference>
<organism evidence="3 4">
    <name type="scientific">Bizionia myxarmorum</name>
    <dbReference type="NCBI Taxonomy" id="291186"/>
    <lineage>
        <taxon>Bacteria</taxon>
        <taxon>Pseudomonadati</taxon>
        <taxon>Bacteroidota</taxon>
        <taxon>Flavobacteriia</taxon>
        <taxon>Flavobacteriales</taxon>
        <taxon>Flavobacteriaceae</taxon>
        <taxon>Bizionia</taxon>
    </lineage>
</organism>
<dbReference type="OrthoDB" id="602160at2"/>
<dbReference type="InterPro" id="IPR012334">
    <property type="entry name" value="Pectin_lyas_fold"/>
</dbReference>
<gene>
    <name evidence="3" type="ORF">ES674_12775</name>
</gene>
<dbReference type="AlphaFoldDB" id="A0A5D0R6Z7"/>
<protein>
    <submittedName>
        <fullName evidence="3">T9SS type A sorting domain-containing protein</fullName>
    </submittedName>
</protein>
<dbReference type="NCBIfam" id="TIGR03804">
    <property type="entry name" value="para_beta_helix"/>
    <property type="match status" value="1"/>
</dbReference>
<dbReference type="NCBIfam" id="TIGR04183">
    <property type="entry name" value="Por_Secre_tail"/>
    <property type="match status" value="1"/>
</dbReference>
<evidence type="ECO:0000259" key="2">
    <source>
        <dbReference type="Pfam" id="PF18962"/>
    </source>
</evidence>
<evidence type="ECO:0000313" key="4">
    <source>
        <dbReference type="Proteomes" id="UP000323720"/>
    </source>
</evidence>
<keyword evidence="1" id="KW-0732">Signal</keyword>
<name>A0A5D0R6Z7_9FLAO</name>